<comment type="caution">
    <text evidence="1">The sequence shown here is derived from an EMBL/GenBank/DDBJ whole genome shotgun (WGS) entry which is preliminary data.</text>
</comment>
<sequence>MNIEKPLKTILSGLRLSLCLIFFIAFLPVSYAQETDTIVPVQKDPEKILKKIDITKITRNGLTPWKTKFSGHYAGIDFGFNMLLNSDYLDYDSEFLDNDIFRSNSAYFNVVQQSIGLQKNKNIFGLVTGLGLHLQSYRLDDNTTIYLDENNVVQPQKLYFDNNQKSKLAMVWLNVPLLAEWQIPVNHYDNRIYFSAGLLGSMRIGSHTKIKYKAEQREKLKVEDHFSLHRFKYSIMVRGGYRWFNVFASYDLVPMFKENKGPELIPFTFGVTLMRF</sequence>
<keyword evidence="2" id="KW-1185">Reference proteome</keyword>
<reference evidence="1" key="1">
    <citation type="submission" date="2022-11" db="EMBL/GenBank/DDBJ databases">
        <title>Marilongibacter aestuarii gen. nov., sp. nov., isolated from tidal flat sediment.</title>
        <authorList>
            <person name="Jiayan W."/>
        </authorList>
    </citation>
    <scope>NUCLEOTIDE SEQUENCE</scope>
    <source>
        <strain evidence="1">Z1-6</strain>
    </source>
</reference>
<name>A0A9X3F608_9BACT</name>
<organism evidence="1 2">
    <name type="scientific">Draconibacterium aestuarii</name>
    <dbReference type="NCBI Taxonomy" id="2998507"/>
    <lineage>
        <taxon>Bacteria</taxon>
        <taxon>Pseudomonadati</taxon>
        <taxon>Bacteroidota</taxon>
        <taxon>Bacteroidia</taxon>
        <taxon>Marinilabiliales</taxon>
        <taxon>Prolixibacteraceae</taxon>
        <taxon>Draconibacterium</taxon>
    </lineage>
</organism>
<gene>
    <name evidence="1" type="ORF">OU798_12775</name>
</gene>
<evidence type="ECO:0008006" key="3">
    <source>
        <dbReference type="Google" id="ProtNLM"/>
    </source>
</evidence>
<dbReference type="AlphaFoldDB" id="A0A9X3F608"/>
<dbReference type="Proteomes" id="UP001145087">
    <property type="component" value="Unassembled WGS sequence"/>
</dbReference>
<evidence type="ECO:0000313" key="1">
    <source>
        <dbReference type="EMBL" id="MCY1721224.1"/>
    </source>
</evidence>
<dbReference type="EMBL" id="JAPOHD010000027">
    <property type="protein sequence ID" value="MCY1721224.1"/>
    <property type="molecule type" value="Genomic_DNA"/>
</dbReference>
<protein>
    <recommendedName>
        <fullName evidence="3">Outer membrane protein beta-barrel domain-containing protein</fullName>
    </recommendedName>
</protein>
<proteinExistence type="predicted"/>
<accession>A0A9X3F608</accession>
<evidence type="ECO:0000313" key="2">
    <source>
        <dbReference type="Proteomes" id="UP001145087"/>
    </source>
</evidence>
<dbReference type="RefSeq" id="WP_343333556.1">
    <property type="nucleotide sequence ID" value="NZ_JAPOHD010000027.1"/>
</dbReference>